<comment type="caution">
    <text evidence="4">The sequence shown here is derived from an EMBL/GenBank/DDBJ whole genome shotgun (WGS) entry which is preliminary data.</text>
</comment>
<dbReference type="Gene3D" id="1.25.40.10">
    <property type="entry name" value="Tetratricopeptide repeat domain"/>
    <property type="match status" value="1"/>
</dbReference>
<gene>
    <name evidence="4" type="ORF">C7B77_23035</name>
</gene>
<dbReference type="RefSeq" id="WP_106310428.1">
    <property type="nucleotide sequence ID" value="NZ_PVWO01000408.1"/>
</dbReference>
<dbReference type="CDD" id="cd06257">
    <property type="entry name" value="DnaJ"/>
    <property type="match status" value="1"/>
</dbReference>
<dbReference type="InterPro" id="IPR001623">
    <property type="entry name" value="DnaJ_domain"/>
</dbReference>
<dbReference type="InterPro" id="IPR036869">
    <property type="entry name" value="J_dom_sf"/>
</dbReference>
<dbReference type="InterPro" id="IPR019734">
    <property type="entry name" value="TPR_rpt"/>
</dbReference>
<sequence length="303" mass="34270">MSFQLDRGLFQYDFTDRHAILGVSVNAEEIDIRERYQVVARLLHPDCAQWQTDADRQMAVRLFSRLITHAYGQLSRQSQLQEQIIMLELLGKRLIEEGNQVQIVDPLCQQLYQSGTDFEQVYDRLLKQLVSQQYTQLNQSEQTINQISELNMVYLLRRQLQSVRSTPPAANSGKSTAAKETTPASSELAKPSATEGALRRAEDYMSKKNWTKAVPEIKEVIGAEPNNVRAHTLLGLVYLNQQQMTMAKISINKALQLSPKDPQVIQAKQEFDRLSNPKTNGSSSKNAPKKPSEGMFSGLFGKK</sequence>
<proteinExistence type="predicted"/>
<dbReference type="SMART" id="SM00271">
    <property type="entry name" value="DnaJ"/>
    <property type="match status" value="1"/>
</dbReference>
<feature type="compositionally biased region" description="Polar residues" evidence="2">
    <location>
        <begin position="276"/>
        <end position="286"/>
    </location>
</feature>
<dbReference type="SUPFAM" id="SSF48452">
    <property type="entry name" value="TPR-like"/>
    <property type="match status" value="1"/>
</dbReference>
<dbReference type="PROSITE" id="PS50076">
    <property type="entry name" value="DNAJ_2"/>
    <property type="match status" value="1"/>
</dbReference>
<feature type="repeat" description="TPR" evidence="1">
    <location>
        <begin position="228"/>
        <end position="261"/>
    </location>
</feature>
<dbReference type="PROSITE" id="PS50005">
    <property type="entry name" value="TPR"/>
    <property type="match status" value="1"/>
</dbReference>
<name>A0A2T1FYY8_9CYAN</name>
<feature type="domain" description="J" evidence="3">
    <location>
        <begin position="16"/>
        <end position="79"/>
    </location>
</feature>
<feature type="region of interest" description="Disordered" evidence="2">
    <location>
        <begin position="165"/>
        <end position="199"/>
    </location>
</feature>
<feature type="region of interest" description="Disordered" evidence="2">
    <location>
        <begin position="264"/>
        <end position="303"/>
    </location>
</feature>
<dbReference type="AlphaFoldDB" id="A0A2T1FYY8"/>
<dbReference type="SMART" id="SM00028">
    <property type="entry name" value="TPR"/>
    <property type="match status" value="2"/>
</dbReference>
<dbReference type="Gene3D" id="1.10.287.110">
    <property type="entry name" value="DnaJ domain"/>
    <property type="match status" value="1"/>
</dbReference>
<reference evidence="4 5" key="1">
    <citation type="submission" date="2018-03" db="EMBL/GenBank/DDBJ databases">
        <title>The ancient ancestry and fast evolution of plastids.</title>
        <authorList>
            <person name="Moore K.R."/>
            <person name="Magnabosco C."/>
            <person name="Momper L."/>
            <person name="Gold D.A."/>
            <person name="Bosak T."/>
            <person name="Fournier G.P."/>
        </authorList>
    </citation>
    <scope>NUCLEOTIDE SEQUENCE [LARGE SCALE GENOMIC DNA]</scope>
    <source>
        <strain evidence="4 5">CCALA 037</strain>
    </source>
</reference>
<accession>A0A2T1FYY8</accession>
<keyword evidence="5" id="KW-1185">Reference proteome</keyword>
<dbReference type="Proteomes" id="UP000238937">
    <property type="component" value="Unassembled WGS sequence"/>
</dbReference>
<evidence type="ECO:0000256" key="1">
    <source>
        <dbReference type="PROSITE-ProRule" id="PRU00339"/>
    </source>
</evidence>
<evidence type="ECO:0000313" key="5">
    <source>
        <dbReference type="Proteomes" id="UP000238937"/>
    </source>
</evidence>
<keyword evidence="1" id="KW-0802">TPR repeat</keyword>
<dbReference type="InterPro" id="IPR011990">
    <property type="entry name" value="TPR-like_helical_dom_sf"/>
</dbReference>
<dbReference type="EMBL" id="PVWO01000408">
    <property type="protein sequence ID" value="PSB50207.1"/>
    <property type="molecule type" value="Genomic_DNA"/>
</dbReference>
<evidence type="ECO:0000259" key="3">
    <source>
        <dbReference type="PROSITE" id="PS50076"/>
    </source>
</evidence>
<dbReference type="Pfam" id="PF13181">
    <property type="entry name" value="TPR_8"/>
    <property type="match status" value="1"/>
</dbReference>
<organism evidence="4 5">
    <name type="scientific">Chamaesiphon polymorphus CCALA 037</name>
    <dbReference type="NCBI Taxonomy" id="2107692"/>
    <lineage>
        <taxon>Bacteria</taxon>
        <taxon>Bacillati</taxon>
        <taxon>Cyanobacteriota</taxon>
        <taxon>Cyanophyceae</taxon>
        <taxon>Gomontiellales</taxon>
        <taxon>Chamaesiphonaceae</taxon>
        <taxon>Chamaesiphon</taxon>
    </lineage>
</organism>
<evidence type="ECO:0000313" key="4">
    <source>
        <dbReference type="EMBL" id="PSB50207.1"/>
    </source>
</evidence>
<protein>
    <submittedName>
        <fullName evidence="4">Molecular chaperone DnaJ</fullName>
    </submittedName>
</protein>
<feature type="compositionally biased region" description="Polar residues" evidence="2">
    <location>
        <begin position="165"/>
        <end position="185"/>
    </location>
</feature>
<dbReference type="SUPFAM" id="SSF46565">
    <property type="entry name" value="Chaperone J-domain"/>
    <property type="match status" value="1"/>
</dbReference>
<evidence type="ECO:0000256" key="2">
    <source>
        <dbReference type="SAM" id="MobiDB-lite"/>
    </source>
</evidence>
<dbReference type="OrthoDB" id="494812at2"/>